<dbReference type="PANTHER" id="PTHR45922">
    <property type="entry name" value="CLEAVAGE AND POLYADENYLATION SPECIFICITY FACTOR SUBUNIT 2"/>
    <property type="match status" value="1"/>
</dbReference>
<feature type="compositionally biased region" description="Basic residues" evidence="3">
    <location>
        <begin position="284"/>
        <end position="305"/>
    </location>
</feature>
<evidence type="ECO:0000256" key="3">
    <source>
        <dbReference type="SAM" id="MobiDB-lite"/>
    </source>
</evidence>
<dbReference type="InterPro" id="IPR012677">
    <property type="entry name" value="Nucleotide-bd_a/b_plait_sf"/>
</dbReference>
<evidence type="ECO:0000313" key="5">
    <source>
        <dbReference type="EMBL" id="CAG5104393.1"/>
    </source>
</evidence>
<dbReference type="SUPFAM" id="SSF51569">
    <property type="entry name" value="Aldolase"/>
    <property type="match status" value="1"/>
</dbReference>
<dbReference type="SUPFAM" id="SSF54928">
    <property type="entry name" value="RNA-binding domain, RBD"/>
    <property type="match status" value="1"/>
</dbReference>
<feature type="compositionally biased region" description="Basic and acidic residues" evidence="3">
    <location>
        <begin position="44"/>
        <end position="57"/>
    </location>
</feature>
<keyword evidence="2" id="KW-0507">mRNA processing</keyword>
<gene>
    <name evidence="5" type="ORF">OKIOD_LOCUS9996</name>
</gene>
<dbReference type="Proteomes" id="UP001158576">
    <property type="component" value="Chromosome 1"/>
</dbReference>
<dbReference type="InterPro" id="IPR027075">
    <property type="entry name" value="CPSF2"/>
</dbReference>
<protein>
    <recommendedName>
        <fullName evidence="2">Cleavage and polyadenylation specificity factor subunit 2</fullName>
    </recommendedName>
    <alternativeName>
        <fullName evidence="2">Cleavage and polyadenylation specificity factor 100 kDa subunit</fullName>
    </alternativeName>
</protein>
<reference evidence="5 6" key="1">
    <citation type="submission" date="2021-04" db="EMBL/GenBank/DDBJ databases">
        <authorList>
            <person name="Bliznina A."/>
        </authorList>
    </citation>
    <scope>NUCLEOTIDE SEQUENCE [LARGE SCALE GENOMIC DNA]</scope>
</reference>
<comment type="subcellular location">
    <subcellularLocation>
        <location evidence="2">Nucleus</location>
    </subcellularLocation>
</comment>
<dbReference type="InterPro" id="IPR000504">
    <property type="entry name" value="RRM_dom"/>
</dbReference>
<comment type="similarity">
    <text evidence="2">Belongs to the metallo-beta-lactamase superfamily. RNA-metabolizing metallo-beta-lactamase-like family. CPSF2/YSH1 subfamily.</text>
</comment>
<dbReference type="Gene3D" id="3.30.70.330">
    <property type="match status" value="1"/>
</dbReference>
<organism evidence="5 6">
    <name type="scientific">Oikopleura dioica</name>
    <name type="common">Tunicate</name>
    <dbReference type="NCBI Taxonomy" id="34765"/>
    <lineage>
        <taxon>Eukaryota</taxon>
        <taxon>Metazoa</taxon>
        <taxon>Chordata</taxon>
        <taxon>Tunicata</taxon>
        <taxon>Appendicularia</taxon>
        <taxon>Copelata</taxon>
        <taxon>Oikopleuridae</taxon>
        <taxon>Oikopleura</taxon>
    </lineage>
</organism>
<dbReference type="EMBL" id="OU015566">
    <property type="protein sequence ID" value="CAG5104393.1"/>
    <property type="molecule type" value="Genomic_DNA"/>
</dbReference>
<dbReference type="PROSITE" id="PS01054">
    <property type="entry name" value="TRANSALDOLASE_1"/>
    <property type="match status" value="1"/>
</dbReference>
<dbReference type="PROSITE" id="PS50102">
    <property type="entry name" value="RRM"/>
    <property type="match status" value="1"/>
</dbReference>
<dbReference type="Gene3D" id="3.20.20.70">
    <property type="entry name" value="Aldolase class I"/>
    <property type="match status" value="1"/>
</dbReference>
<keyword evidence="6" id="KW-1185">Reference proteome</keyword>
<evidence type="ECO:0000259" key="4">
    <source>
        <dbReference type="PROSITE" id="PS50102"/>
    </source>
</evidence>
<keyword evidence="1 2" id="KW-0694">RNA-binding</keyword>
<feature type="region of interest" description="Disordered" evidence="3">
    <location>
        <begin position="1"/>
        <end position="57"/>
    </location>
</feature>
<evidence type="ECO:0000256" key="2">
    <source>
        <dbReference type="RuleBase" id="RU365006"/>
    </source>
</evidence>
<dbReference type="PANTHER" id="PTHR45922:SF1">
    <property type="entry name" value="CLEAVAGE AND POLYADENYLATION SPECIFICITY FACTOR SUBUNIT 2"/>
    <property type="match status" value="1"/>
</dbReference>
<name>A0ABN7SUC5_OIKDI</name>
<feature type="region of interest" description="Disordered" evidence="3">
    <location>
        <begin position="279"/>
        <end position="307"/>
    </location>
</feature>
<proteinExistence type="inferred from homology"/>
<evidence type="ECO:0000313" key="6">
    <source>
        <dbReference type="Proteomes" id="UP001158576"/>
    </source>
</evidence>
<dbReference type="InterPro" id="IPR035979">
    <property type="entry name" value="RBD_domain_sf"/>
</dbReference>
<dbReference type="InterPro" id="IPR013785">
    <property type="entry name" value="Aldolase_TIM"/>
</dbReference>
<accession>A0ABN7SUC5</accession>
<sequence length="390" mass="44540">MKWGEMINPDDYKTHELIPESDPSNDDLAGKEQSVTFGRHNPKKKAEEEEKMPTKCIKSREQHHEFIDATKESFIYQLKSKDSLLSNLNFVRVGSKDIEVARIRGRVPGRLELQEESDEPRKLEIDDIPTLQPVSNTYSSGHDTFFIKDTKLTDLKSKLIPTDATTNPSLVLAAMKLEDNFYDKHIEAAAEYAKKAEGDDKLAIPALDQCLATWTVTIRSFEYELEKELDRYGKIIDLILIRRCPTVCFIVYKHSNDARNAARKLHNLSIWSTRLRAELAKPSGKSRGRSRSPRRRRSRSPRRRSFSGIEDVDAQDHTLEDGLTHGAAQDRHSVLSITISSGPILCLEETLSKLHKSLFDFSESLPQQMKYAQHSAAIKPAFTRLIYRVF</sequence>
<feature type="domain" description="RRM" evidence="4">
    <location>
        <begin position="200"/>
        <end position="282"/>
    </location>
</feature>
<evidence type="ECO:0000256" key="1">
    <source>
        <dbReference type="PROSITE-ProRule" id="PRU00176"/>
    </source>
</evidence>
<keyword evidence="2" id="KW-0539">Nucleus</keyword>
<dbReference type="InterPro" id="IPR018225">
    <property type="entry name" value="Transaldolase_AS"/>
</dbReference>